<feature type="non-terminal residue" evidence="1">
    <location>
        <position position="92"/>
    </location>
</feature>
<keyword evidence="2" id="KW-1185">Reference proteome</keyword>
<accession>A0A9P7FSF1</accession>
<proteinExistence type="predicted"/>
<dbReference type="AlphaFoldDB" id="A0A9P7FSF1"/>
<protein>
    <submittedName>
        <fullName evidence="1">Uncharacterized protein</fullName>
    </submittedName>
</protein>
<reference evidence="1" key="1">
    <citation type="submission" date="2021-02" db="EMBL/GenBank/DDBJ databases">
        <authorList>
            <person name="Nieuwenhuis M."/>
            <person name="Van De Peppel L.J.J."/>
        </authorList>
    </citation>
    <scope>NUCLEOTIDE SEQUENCE</scope>
    <source>
        <strain evidence="1">D49</strain>
    </source>
</reference>
<evidence type="ECO:0000313" key="1">
    <source>
        <dbReference type="EMBL" id="KAG5634297.1"/>
    </source>
</evidence>
<name>A0A9P7FSF1_9AGAR</name>
<comment type="caution">
    <text evidence="1">The sequence shown here is derived from an EMBL/GenBank/DDBJ whole genome shotgun (WGS) entry which is preliminary data.</text>
</comment>
<dbReference type="Proteomes" id="UP000717328">
    <property type="component" value="Unassembled WGS sequence"/>
</dbReference>
<organism evidence="1 2">
    <name type="scientific">Sphagnurus paluster</name>
    <dbReference type="NCBI Taxonomy" id="117069"/>
    <lineage>
        <taxon>Eukaryota</taxon>
        <taxon>Fungi</taxon>
        <taxon>Dikarya</taxon>
        <taxon>Basidiomycota</taxon>
        <taxon>Agaricomycotina</taxon>
        <taxon>Agaricomycetes</taxon>
        <taxon>Agaricomycetidae</taxon>
        <taxon>Agaricales</taxon>
        <taxon>Tricholomatineae</taxon>
        <taxon>Lyophyllaceae</taxon>
        <taxon>Sphagnurus</taxon>
    </lineage>
</organism>
<evidence type="ECO:0000313" key="2">
    <source>
        <dbReference type="Proteomes" id="UP000717328"/>
    </source>
</evidence>
<reference evidence="1" key="2">
    <citation type="submission" date="2021-10" db="EMBL/GenBank/DDBJ databases">
        <title>Phylogenomics reveals ancestral predisposition of the termite-cultivated fungus Termitomyces towards a domesticated lifestyle.</title>
        <authorList>
            <person name="Auxier B."/>
            <person name="Grum-Grzhimaylo A."/>
            <person name="Cardenas M.E."/>
            <person name="Lodge J.D."/>
            <person name="Laessoe T."/>
            <person name="Pedersen O."/>
            <person name="Smith M.E."/>
            <person name="Kuyper T.W."/>
            <person name="Franco-Molano E.A."/>
            <person name="Baroni T.J."/>
            <person name="Aanen D.K."/>
        </authorList>
    </citation>
    <scope>NUCLEOTIDE SEQUENCE</scope>
    <source>
        <strain evidence="1">D49</strain>
    </source>
</reference>
<dbReference type="EMBL" id="JABCKI010006492">
    <property type="protein sequence ID" value="KAG5634297.1"/>
    <property type="molecule type" value="Genomic_DNA"/>
</dbReference>
<sequence>HDASPNPRAPTSTVCAPIYTRPGSRERYHQRTIGAWTDSSSAHTRWLACRCGRRSRRQHRQRHGCQHILVRARSCCTLSPRSRSQILATCSM</sequence>
<gene>
    <name evidence="1" type="ORF">H0H81_002503</name>
</gene>
<feature type="non-terminal residue" evidence="1">
    <location>
        <position position="1"/>
    </location>
</feature>